<accession>M5UG88</accession>
<organism evidence="9 10">
    <name type="scientific">Rhodopirellula sallentina SM41</name>
    <dbReference type="NCBI Taxonomy" id="1263870"/>
    <lineage>
        <taxon>Bacteria</taxon>
        <taxon>Pseudomonadati</taxon>
        <taxon>Planctomycetota</taxon>
        <taxon>Planctomycetia</taxon>
        <taxon>Pirellulales</taxon>
        <taxon>Pirellulaceae</taxon>
        <taxon>Rhodopirellula</taxon>
    </lineage>
</organism>
<comment type="similarity">
    <text evidence="3">Belongs to the KHG/KDPG aldolase family.</text>
</comment>
<dbReference type="EMBL" id="ANOH01000120">
    <property type="protein sequence ID" value="EMI56856.1"/>
    <property type="molecule type" value="Genomic_DNA"/>
</dbReference>
<comment type="caution">
    <text evidence="9">The sequence shown here is derived from an EMBL/GenBank/DDBJ whole genome shotgun (WGS) entry which is preliminary data.</text>
</comment>
<proteinExistence type="inferred from homology"/>
<keyword evidence="10" id="KW-1185">Reference proteome</keyword>
<dbReference type="CDD" id="cd00452">
    <property type="entry name" value="KDPG_aldolase"/>
    <property type="match status" value="1"/>
</dbReference>
<reference evidence="9 10" key="1">
    <citation type="journal article" date="2013" name="Mar. Genomics">
        <title>Expression of sulfatases in Rhodopirellula baltica and the diversity of sulfatases in the genus Rhodopirellula.</title>
        <authorList>
            <person name="Wegner C.E."/>
            <person name="Richter-Heitmann T."/>
            <person name="Klindworth A."/>
            <person name="Klockow C."/>
            <person name="Richter M."/>
            <person name="Achstetter T."/>
            <person name="Glockner F.O."/>
            <person name="Harder J."/>
        </authorList>
    </citation>
    <scope>NUCLEOTIDE SEQUENCE [LARGE SCALE GENOMIC DNA]</scope>
    <source>
        <strain evidence="9 10">SM41</strain>
    </source>
</reference>
<dbReference type="NCBIfam" id="TIGR01182">
    <property type="entry name" value="eda"/>
    <property type="match status" value="1"/>
</dbReference>
<evidence type="ECO:0000256" key="8">
    <source>
        <dbReference type="ARBA" id="ARBA00023277"/>
    </source>
</evidence>
<dbReference type="PANTHER" id="PTHR30246">
    <property type="entry name" value="2-KETO-3-DEOXY-6-PHOSPHOGLUCONATE ALDOLASE"/>
    <property type="match status" value="1"/>
</dbReference>
<dbReference type="PATRIC" id="fig|1263870.3.peg.1824"/>
<dbReference type="AlphaFoldDB" id="M5UG88"/>
<dbReference type="NCBIfam" id="NF004325">
    <property type="entry name" value="PRK05718.1"/>
    <property type="match status" value="1"/>
</dbReference>
<dbReference type="InterPro" id="IPR031338">
    <property type="entry name" value="KDPG/KHG_AS_2"/>
</dbReference>
<gene>
    <name evidence="9" type="ORF">RSSM_01702</name>
</gene>
<dbReference type="Gene3D" id="3.20.20.70">
    <property type="entry name" value="Aldolase class I"/>
    <property type="match status" value="1"/>
</dbReference>
<evidence type="ECO:0000256" key="6">
    <source>
        <dbReference type="ARBA" id="ARBA00023239"/>
    </source>
</evidence>
<dbReference type="PANTHER" id="PTHR30246:SF1">
    <property type="entry name" value="2-DEHYDRO-3-DEOXY-6-PHOSPHOGALACTONATE ALDOLASE-RELATED"/>
    <property type="match status" value="1"/>
</dbReference>
<protein>
    <recommendedName>
        <fullName evidence="5">2-dehydro-3-deoxy-phosphogluconate aldolase</fullName>
        <ecNumber evidence="5">4.1.2.14</ecNumber>
    </recommendedName>
</protein>
<dbReference type="SUPFAM" id="SSF51569">
    <property type="entry name" value="Aldolase"/>
    <property type="match status" value="1"/>
</dbReference>
<sequence>MRIVPVVAIDRVEDASDLADALTEGGLPVAEITLRTDAGVAAIESLADRQGFLVGAGTVHSVDQAKQVADAGARFIVSPGFNPRTVQWCLDNEMPIFPGVSSPTDLETALEFGLEVVKFFPAEQIGGAKMLKALQGPYGSVRFIPTGGISTSNLRDYLSLPSVVACGGSWMVKADLIRDQKFAEIAQLTRDAVELAKS</sequence>
<comment type="subunit">
    <text evidence="4">Homotrimer.</text>
</comment>
<evidence type="ECO:0000313" key="10">
    <source>
        <dbReference type="Proteomes" id="UP000011885"/>
    </source>
</evidence>
<evidence type="ECO:0000256" key="1">
    <source>
        <dbReference type="ARBA" id="ARBA00000654"/>
    </source>
</evidence>
<keyword evidence="6 9" id="KW-0456">Lyase</keyword>
<comment type="catalytic activity">
    <reaction evidence="1">
        <text>2-dehydro-3-deoxy-6-phospho-D-gluconate = D-glyceraldehyde 3-phosphate + pyruvate</text>
        <dbReference type="Rhea" id="RHEA:17089"/>
        <dbReference type="ChEBI" id="CHEBI:15361"/>
        <dbReference type="ChEBI" id="CHEBI:57569"/>
        <dbReference type="ChEBI" id="CHEBI:59776"/>
        <dbReference type="EC" id="4.1.2.14"/>
    </reaction>
</comment>
<name>M5UG88_9BACT</name>
<evidence type="ECO:0000256" key="3">
    <source>
        <dbReference type="ARBA" id="ARBA00006906"/>
    </source>
</evidence>
<dbReference type="Proteomes" id="UP000011885">
    <property type="component" value="Unassembled WGS sequence"/>
</dbReference>
<dbReference type="InterPro" id="IPR000887">
    <property type="entry name" value="Aldlse_KDPG_KHG"/>
</dbReference>
<dbReference type="GO" id="GO:0008675">
    <property type="term" value="F:2-dehydro-3-deoxy-phosphogluconate aldolase activity"/>
    <property type="evidence" value="ECO:0007669"/>
    <property type="project" value="UniProtKB-EC"/>
</dbReference>
<dbReference type="InterPro" id="IPR031337">
    <property type="entry name" value="KDPG/KHG_AS_1"/>
</dbReference>
<evidence type="ECO:0000256" key="2">
    <source>
        <dbReference type="ARBA" id="ARBA00004736"/>
    </source>
</evidence>
<comment type="pathway">
    <text evidence="2">Carbohydrate acid metabolism; 2-dehydro-3-deoxy-D-gluconate degradation; D-glyceraldehyde 3-phosphate and pyruvate from 2-dehydro-3-deoxy-D-gluconate: step 2/2.</text>
</comment>
<keyword evidence="8" id="KW-0119">Carbohydrate metabolism</keyword>
<dbReference type="PROSITE" id="PS00159">
    <property type="entry name" value="ALDOLASE_KDPG_KHG_1"/>
    <property type="match status" value="1"/>
</dbReference>
<evidence type="ECO:0000313" key="9">
    <source>
        <dbReference type="EMBL" id="EMI56856.1"/>
    </source>
</evidence>
<dbReference type="Pfam" id="PF01081">
    <property type="entry name" value="Aldolase"/>
    <property type="match status" value="1"/>
</dbReference>
<keyword evidence="7" id="KW-0704">Schiff base</keyword>
<dbReference type="PROSITE" id="PS00160">
    <property type="entry name" value="ALDOLASE_KDPG_KHG_2"/>
    <property type="match status" value="1"/>
</dbReference>
<evidence type="ECO:0000256" key="4">
    <source>
        <dbReference type="ARBA" id="ARBA00011233"/>
    </source>
</evidence>
<evidence type="ECO:0000256" key="5">
    <source>
        <dbReference type="ARBA" id="ARBA00013063"/>
    </source>
</evidence>
<dbReference type="InterPro" id="IPR013785">
    <property type="entry name" value="Aldolase_TIM"/>
</dbReference>
<dbReference type="EC" id="4.1.2.14" evidence="5"/>
<evidence type="ECO:0000256" key="7">
    <source>
        <dbReference type="ARBA" id="ARBA00023270"/>
    </source>
</evidence>